<dbReference type="Proteomes" id="UP001415857">
    <property type="component" value="Unassembled WGS sequence"/>
</dbReference>
<gene>
    <name evidence="3" type="ORF">L1049_023724</name>
</gene>
<dbReference type="InterPro" id="IPR032675">
    <property type="entry name" value="LRR_dom_sf"/>
</dbReference>
<comment type="caution">
    <text evidence="3">The sequence shown here is derived from an EMBL/GenBank/DDBJ whole genome shotgun (WGS) entry which is preliminary data.</text>
</comment>
<dbReference type="SUPFAM" id="SSF52047">
    <property type="entry name" value="RNI-like"/>
    <property type="match status" value="1"/>
</dbReference>
<sequence>MDFFGLPGLKLEMYLDYCKRHEVLPNSAVLSWFCKAKIQKSRDEKCSIVVFLDQLKDDDFYPLIDVFLEIASSDIDAVDILQVSPCALNEEYIMPLMRAVSIKLRVVDLQDMSFKKDCLQDLSQVGLSCQVLNLMSPHIQKLNMVGRFLRLHTLNLDFCTSLNSLQKDCFSCMPNLMCLSMCETRVANLWTTTAALSKLPSLVELRFQNCLCCKDTGPCPTSSYKEVNILACDRNDSSQLNRYSYSNAPSIDRGDVTFHASGTDEAVRKLYSLDYSFMKNDIRSATDVSSDNTEVKLSSDLRKLGLSELSSSVLPVFNGQAKFQNEVSFSEFWIREENESFVSELNWDSTNASITLKKYISHHPSPICFEKHYREYIIASLPCLKVLDNLPIREMDRDMAKSIFSKYYEYLPYKRRHKESVVSVLQNRELGLGGIRCQKSPQLKQPYPYGKSQYFFSRSLSAAKLGSSTWPLLHPVLNFDYISTDENKRLRPRQFEYHPSNSSLMAFGTLDGEVVVINHENGNIVGYIPSIGAMNSVLGLCWLKKYPFKVPVITLQHFVKRNKLVFCHPYLILYCARSNSGIMLS</sequence>
<dbReference type="EMBL" id="JBBPBK010000005">
    <property type="protein sequence ID" value="KAK9284549.1"/>
    <property type="molecule type" value="Genomic_DNA"/>
</dbReference>
<reference evidence="3 4" key="1">
    <citation type="journal article" date="2024" name="Plant J.">
        <title>Genome sequences and population genomics reveal climatic adaptation and genomic divergence between two closely related sweetgum species.</title>
        <authorList>
            <person name="Xu W.Q."/>
            <person name="Ren C.Q."/>
            <person name="Zhang X.Y."/>
            <person name="Comes H.P."/>
            <person name="Liu X.H."/>
            <person name="Li Y.G."/>
            <person name="Kettle C.J."/>
            <person name="Jalonen R."/>
            <person name="Gaisberger H."/>
            <person name="Ma Y.Z."/>
            <person name="Qiu Y.X."/>
        </authorList>
    </citation>
    <scope>NUCLEOTIDE SEQUENCE [LARGE SCALE GENOMIC DNA]</scope>
    <source>
        <strain evidence="3">Hangzhou</strain>
    </source>
</reference>
<evidence type="ECO:0000313" key="3">
    <source>
        <dbReference type="EMBL" id="KAK9284549.1"/>
    </source>
</evidence>
<dbReference type="InterPro" id="IPR003603">
    <property type="entry name" value="U2A'_phosphoprotein32A_C"/>
</dbReference>
<evidence type="ECO:0000259" key="2">
    <source>
        <dbReference type="SMART" id="SM00446"/>
    </source>
</evidence>
<dbReference type="PANTHER" id="PTHR47201:SF3">
    <property type="entry name" value="U2A'_PHOSPHOPROTEIN 32 FAMILY A C-TERMINAL DOMAIN-CONTAINING PROTEIN"/>
    <property type="match status" value="1"/>
</dbReference>
<dbReference type="PANTHER" id="PTHR47201">
    <property type="entry name" value="BNAC09G30780D PROTEIN"/>
    <property type="match status" value="1"/>
</dbReference>
<feature type="domain" description="U2A'/phosphoprotein 32 family A C-terminal" evidence="2">
    <location>
        <begin position="370"/>
        <end position="388"/>
    </location>
</feature>
<dbReference type="AlphaFoldDB" id="A0AAP0RUY5"/>
<accession>A0AAP0RUY5</accession>
<dbReference type="Gene3D" id="2.130.10.10">
    <property type="entry name" value="YVTN repeat-like/Quinoprotein amine dehydrogenase"/>
    <property type="match status" value="1"/>
</dbReference>
<dbReference type="SMART" id="SM00446">
    <property type="entry name" value="LRRcap"/>
    <property type="match status" value="1"/>
</dbReference>
<dbReference type="Gene3D" id="3.80.10.10">
    <property type="entry name" value="Ribonuclease Inhibitor"/>
    <property type="match status" value="1"/>
</dbReference>
<dbReference type="InterPro" id="IPR046377">
    <property type="entry name" value="DHU1"/>
</dbReference>
<dbReference type="InterPro" id="IPR048514">
    <property type="entry name" value="DHU1_N"/>
</dbReference>
<keyword evidence="1" id="KW-0677">Repeat</keyword>
<dbReference type="Pfam" id="PF20919">
    <property type="entry name" value="DHU1_N"/>
    <property type="match status" value="2"/>
</dbReference>
<keyword evidence="4" id="KW-1185">Reference proteome</keyword>
<dbReference type="GO" id="GO:0071493">
    <property type="term" value="P:cellular response to UV-B"/>
    <property type="evidence" value="ECO:0007669"/>
    <property type="project" value="InterPro"/>
</dbReference>
<proteinExistence type="predicted"/>
<organism evidence="3 4">
    <name type="scientific">Liquidambar formosana</name>
    <name type="common">Formosan gum</name>
    <dbReference type="NCBI Taxonomy" id="63359"/>
    <lineage>
        <taxon>Eukaryota</taxon>
        <taxon>Viridiplantae</taxon>
        <taxon>Streptophyta</taxon>
        <taxon>Embryophyta</taxon>
        <taxon>Tracheophyta</taxon>
        <taxon>Spermatophyta</taxon>
        <taxon>Magnoliopsida</taxon>
        <taxon>eudicotyledons</taxon>
        <taxon>Gunneridae</taxon>
        <taxon>Pentapetalae</taxon>
        <taxon>Saxifragales</taxon>
        <taxon>Altingiaceae</taxon>
        <taxon>Liquidambar</taxon>
    </lineage>
</organism>
<dbReference type="InterPro" id="IPR015943">
    <property type="entry name" value="WD40/YVTN_repeat-like_dom_sf"/>
</dbReference>
<protein>
    <recommendedName>
        <fullName evidence="2">U2A'/phosphoprotein 32 family A C-terminal domain-containing protein</fullName>
    </recommendedName>
</protein>
<name>A0AAP0RUY5_LIQFO</name>
<dbReference type="GO" id="GO:0080008">
    <property type="term" value="C:Cul4-RING E3 ubiquitin ligase complex"/>
    <property type="evidence" value="ECO:0007669"/>
    <property type="project" value="InterPro"/>
</dbReference>
<evidence type="ECO:0000313" key="4">
    <source>
        <dbReference type="Proteomes" id="UP001415857"/>
    </source>
</evidence>
<evidence type="ECO:0000256" key="1">
    <source>
        <dbReference type="ARBA" id="ARBA00022737"/>
    </source>
</evidence>